<evidence type="ECO:0000256" key="4">
    <source>
        <dbReference type="ARBA" id="ARBA00022833"/>
    </source>
</evidence>
<keyword evidence="4" id="KW-0862">Zinc</keyword>
<evidence type="ECO:0000256" key="5">
    <source>
        <dbReference type="PROSITE-ProRule" id="PRU00042"/>
    </source>
</evidence>
<dbReference type="GO" id="GO:0008270">
    <property type="term" value="F:zinc ion binding"/>
    <property type="evidence" value="ECO:0007669"/>
    <property type="project" value="UniProtKB-KW"/>
</dbReference>
<evidence type="ECO:0000256" key="1">
    <source>
        <dbReference type="ARBA" id="ARBA00022723"/>
    </source>
</evidence>
<dbReference type="PROSITE" id="PS50157">
    <property type="entry name" value="ZINC_FINGER_C2H2_2"/>
    <property type="match status" value="3"/>
</dbReference>
<feature type="compositionally biased region" description="Polar residues" evidence="6">
    <location>
        <begin position="146"/>
        <end position="157"/>
    </location>
</feature>
<dbReference type="GeneTree" id="ENSGT00940000181435"/>
<keyword evidence="1" id="KW-0479">Metal-binding</keyword>
<name>A0AAZ3SHX0_ONCTS</name>
<evidence type="ECO:0000256" key="3">
    <source>
        <dbReference type="ARBA" id="ARBA00022771"/>
    </source>
</evidence>
<dbReference type="FunFam" id="3.30.160.60:FF:000690">
    <property type="entry name" value="Zinc finger protein 354C"/>
    <property type="match status" value="1"/>
</dbReference>
<dbReference type="Gene3D" id="3.30.160.60">
    <property type="entry name" value="Classic Zinc Finger"/>
    <property type="match status" value="2"/>
</dbReference>
<evidence type="ECO:0000256" key="6">
    <source>
        <dbReference type="SAM" id="MobiDB-lite"/>
    </source>
</evidence>
<reference evidence="8" key="3">
    <citation type="submission" date="2025-09" db="UniProtKB">
        <authorList>
            <consortium name="Ensembl"/>
        </authorList>
    </citation>
    <scope>IDENTIFICATION</scope>
</reference>
<accession>A0AAZ3SHX0</accession>
<feature type="compositionally biased region" description="Polar residues" evidence="6">
    <location>
        <begin position="66"/>
        <end position="77"/>
    </location>
</feature>
<protein>
    <recommendedName>
        <fullName evidence="7">C2H2-type domain-containing protein</fullName>
    </recommendedName>
</protein>
<gene>
    <name evidence="8" type="primary">LOC112246944</name>
</gene>
<dbReference type="SMART" id="SM00355">
    <property type="entry name" value="ZnF_C2H2"/>
    <property type="match status" value="3"/>
</dbReference>
<feature type="compositionally biased region" description="Acidic residues" evidence="6">
    <location>
        <begin position="127"/>
        <end position="143"/>
    </location>
</feature>
<keyword evidence="2" id="KW-0677">Repeat</keyword>
<evidence type="ECO:0000313" key="9">
    <source>
        <dbReference type="Proteomes" id="UP000694402"/>
    </source>
</evidence>
<keyword evidence="9" id="KW-1185">Reference proteome</keyword>
<evidence type="ECO:0000259" key="7">
    <source>
        <dbReference type="PROSITE" id="PS50157"/>
    </source>
</evidence>
<proteinExistence type="predicted"/>
<dbReference type="InterPro" id="IPR036236">
    <property type="entry name" value="Znf_C2H2_sf"/>
</dbReference>
<feature type="compositionally biased region" description="Basic and acidic residues" evidence="6">
    <location>
        <begin position="83"/>
        <end position="106"/>
    </location>
</feature>
<dbReference type="InterPro" id="IPR013087">
    <property type="entry name" value="Znf_C2H2_type"/>
</dbReference>
<keyword evidence="3 5" id="KW-0863">Zinc-finger</keyword>
<dbReference type="InterPro" id="IPR050331">
    <property type="entry name" value="Zinc_finger"/>
</dbReference>
<feature type="compositionally biased region" description="Basic and acidic residues" evidence="6">
    <location>
        <begin position="46"/>
        <end position="57"/>
    </location>
</feature>
<feature type="domain" description="C2H2-type" evidence="7">
    <location>
        <begin position="381"/>
        <end position="403"/>
    </location>
</feature>
<dbReference type="SUPFAM" id="SSF57667">
    <property type="entry name" value="beta-beta-alpha zinc fingers"/>
    <property type="match status" value="1"/>
</dbReference>
<dbReference type="Pfam" id="PF00096">
    <property type="entry name" value="zf-C2H2"/>
    <property type="match status" value="1"/>
</dbReference>
<dbReference type="PANTHER" id="PTHR16515:SF58">
    <property type="entry name" value="ZINC FINGER PROTEIN 22"/>
    <property type="match status" value="1"/>
</dbReference>
<dbReference type="PANTHER" id="PTHR16515">
    <property type="entry name" value="PR DOMAIN ZINC FINGER PROTEIN"/>
    <property type="match status" value="1"/>
</dbReference>
<reference evidence="9" key="1">
    <citation type="journal article" date="2018" name="PLoS ONE">
        <title>Chinook salmon (Oncorhynchus tshawytscha) genome and transcriptome.</title>
        <authorList>
            <person name="Christensen K.A."/>
            <person name="Leong J.S."/>
            <person name="Sakhrani D."/>
            <person name="Biagi C.A."/>
            <person name="Minkley D.R."/>
            <person name="Withler R.E."/>
            <person name="Rondeau E.B."/>
            <person name="Koop B.F."/>
            <person name="Devlin R.H."/>
        </authorList>
    </citation>
    <scope>NUCLEOTIDE SEQUENCE [LARGE SCALE GENOMIC DNA]</scope>
</reference>
<dbReference type="GO" id="GO:0005634">
    <property type="term" value="C:nucleus"/>
    <property type="evidence" value="ECO:0007669"/>
    <property type="project" value="TreeGrafter"/>
</dbReference>
<feature type="domain" description="C2H2-type" evidence="7">
    <location>
        <begin position="355"/>
        <end position="382"/>
    </location>
</feature>
<evidence type="ECO:0000313" key="8">
    <source>
        <dbReference type="Ensembl" id="ENSOTSP00005152621.1"/>
    </source>
</evidence>
<dbReference type="Ensembl" id="ENSOTST00005168844.1">
    <property type="protein sequence ID" value="ENSOTSP00005152621.1"/>
    <property type="gene ID" value="ENSOTSG00005064963.1"/>
</dbReference>
<dbReference type="PROSITE" id="PS00028">
    <property type="entry name" value="ZINC_FINGER_C2H2_1"/>
    <property type="match status" value="3"/>
</dbReference>
<reference evidence="8" key="2">
    <citation type="submission" date="2025-08" db="UniProtKB">
        <authorList>
            <consortium name="Ensembl"/>
        </authorList>
    </citation>
    <scope>IDENTIFICATION</scope>
</reference>
<dbReference type="Proteomes" id="UP000694402">
    <property type="component" value="Unassembled WGS sequence"/>
</dbReference>
<dbReference type="GO" id="GO:0010468">
    <property type="term" value="P:regulation of gene expression"/>
    <property type="evidence" value="ECO:0007669"/>
    <property type="project" value="TreeGrafter"/>
</dbReference>
<sequence>MLKHGSNDSPLVADDEKENECAWKSPKTNTGSPESMSTTESEVEEVQDKRPEKEKETFMMQENKYSETSGAPESLSVSEDEGEKDHLDGEAHEKDETCMEQDDQHTDSPSGGEKSLTASVNERKEELDDEAQNAEEGCMEEEDRYSNVSSLEGQNEGTIVREKDQASQQNLMRHIEPPDLVRAGLENTRKTFHKVFTADDEQEPPVLSECYGEPLSREDCMSDTEGNQERGETGCIDSTELNQGGGDSTIDNIEDERDFEDQAAQLKSSLYMRKCIHMRKHKLFENTGKKIKFRYSNIIPISNKSKASIEEPKDGPLSSEVSSQPFSCLFCGKWFNTSYSLKKHICSMHMGDKPYRCLECGKRFGKEIHLVAHKKVHQRRIQCTVCKKILPTIGDLIQHRQSH</sequence>
<dbReference type="AlphaFoldDB" id="A0AAZ3SHX0"/>
<feature type="region of interest" description="Disordered" evidence="6">
    <location>
        <begin position="1"/>
        <end position="160"/>
    </location>
</feature>
<organism evidence="8 9">
    <name type="scientific">Oncorhynchus tshawytscha</name>
    <name type="common">Chinook salmon</name>
    <name type="synonym">Salmo tshawytscha</name>
    <dbReference type="NCBI Taxonomy" id="74940"/>
    <lineage>
        <taxon>Eukaryota</taxon>
        <taxon>Metazoa</taxon>
        <taxon>Chordata</taxon>
        <taxon>Craniata</taxon>
        <taxon>Vertebrata</taxon>
        <taxon>Euteleostomi</taxon>
        <taxon>Actinopterygii</taxon>
        <taxon>Neopterygii</taxon>
        <taxon>Teleostei</taxon>
        <taxon>Protacanthopterygii</taxon>
        <taxon>Salmoniformes</taxon>
        <taxon>Salmonidae</taxon>
        <taxon>Salmoninae</taxon>
        <taxon>Oncorhynchus</taxon>
    </lineage>
</organism>
<evidence type="ECO:0000256" key="2">
    <source>
        <dbReference type="ARBA" id="ARBA00022737"/>
    </source>
</evidence>
<feature type="domain" description="C2H2-type" evidence="7">
    <location>
        <begin position="326"/>
        <end position="354"/>
    </location>
</feature>